<dbReference type="GO" id="GO:0005119">
    <property type="term" value="F:smoothened binding"/>
    <property type="evidence" value="ECO:0007669"/>
    <property type="project" value="TreeGrafter"/>
</dbReference>
<dbReference type="Pfam" id="PF14779">
    <property type="entry name" value="BBS1"/>
    <property type="match status" value="1"/>
</dbReference>
<dbReference type="GO" id="GO:0005113">
    <property type="term" value="F:patched binding"/>
    <property type="evidence" value="ECO:0007669"/>
    <property type="project" value="TreeGrafter"/>
</dbReference>
<evidence type="ECO:0000259" key="2">
    <source>
        <dbReference type="Pfam" id="PF23304"/>
    </source>
</evidence>
<gene>
    <name evidence="3" type="ORF">WJX72_003736</name>
</gene>
<dbReference type="GO" id="GO:1905515">
    <property type="term" value="P:non-motile cilium assembly"/>
    <property type="evidence" value="ECO:0007669"/>
    <property type="project" value="InterPro"/>
</dbReference>
<dbReference type="Proteomes" id="UP001489004">
    <property type="component" value="Unassembled WGS sequence"/>
</dbReference>
<dbReference type="AlphaFoldDB" id="A0AAW1PVZ1"/>
<comment type="caution">
    <text evidence="3">The sequence shown here is derived from an EMBL/GenBank/DDBJ whole genome shotgun (WGS) entry which is preliminary data.</text>
</comment>
<evidence type="ECO:0000259" key="1">
    <source>
        <dbReference type="Pfam" id="PF14779"/>
    </source>
</evidence>
<dbReference type="GO" id="GO:0061512">
    <property type="term" value="P:protein localization to cilium"/>
    <property type="evidence" value="ECO:0007669"/>
    <property type="project" value="TreeGrafter"/>
</dbReference>
<accession>A0AAW1PVZ1</accession>
<dbReference type="InterPro" id="IPR011047">
    <property type="entry name" value="Quinoprotein_ADH-like_sf"/>
</dbReference>
<name>A0AAW1PVZ1_9CHLO</name>
<sequence length="554" mass="59930">MVCKRKQAVWSDWRLVIADDAKKLKVWKGTSLASEQALLQEPCAVASFYSDLQLPRVPSLAVAAGAHVYIYRNLRPYYKFTVPVDAVDPQEQAAWQSWQSVTARREGELQQLVEALTQLKGSGAPLTQPSLQLISLHAAGVAEHAAAAAEQQKGLPLARPSPVTCMGSIRKSLEQVDALSCLVLGTECGSVMILDPTGSNVTHTVRLGAAPSLLAISGLLDVDYRIAVATRSGRVYVIRNGELAGAPIELEAPAVGLLAAAKTLLAGCMNSSVACYTHKGKRLYRLQMPAVVHAMDLLELTRQRMVTCLLVALANGEIRIYNGQHLVSMHSVNAPVAALYFGKYGREDNTLITITKSGALDIKILPRNASLEAPPGPAGPPPEQEIPLDIPKKTSVYIEQTERERANAVEMHTAFQQQLLKLRLLTARSYVKVLTDGQGSISHSSAASLQLNACVLGLGPYFKIKLTLRNNGAEPTYDLPVVATYKPSLYSCPVNQFVIGVLLPGREYNFELSIRSLNPALPPDDVRIVVVNPAGNVPLLSAIVKMPLSEFEEE</sequence>
<dbReference type="GO" id="GO:0005930">
    <property type="term" value="C:axoneme"/>
    <property type="evidence" value="ECO:0007669"/>
    <property type="project" value="TreeGrafter"/>
</dbReference>
<protein>
    <recommendedName>
        <fullName evidence="5">Bardet-Biedl syndrome 1</fullName>
    </recommendedName>
</protein>
<keyword evidence="4" id="KW-1185">Reference proteome</keyword>
<dbReference type="InterPro" id="IPR056419">
    <property type="entry name" value="GAE_BBS1"/>
</dbReference>
<evidence type="ECO:0008006" key="5">
    <source>
        <dbReference type="Google" id="ProtNLM"/>
    </source>
</evidence>
<feature type="domain" description="Bardet-Biedl syndrome 1 protein GAE" evidence="2">
    <location>
        <begin position="449"/>
        <end position="550"/>
    </location>
</feature>
<evidence type="ECO:0000313" key="4">
    <source>
        <dbReference type="Proteomes" id="UP001489004"/>
    </source>
</evidence>
<dbReference type="InterPro" id="IPR028784">
    <property type="entry name" value="BBS1"/>
</dbReference>
<dbReference type="GO" id="GO:0034464">
    <property type="term" value="C:BBSome"/>
    <property type="evidence" value="ECO:0007669"/>
    <property type="project" value="InterPro"/>
</dbReference>
<organism evidence="3 4">
    <name type="scientific">[Myrmecia] bisecta</name>
    <dbReference type="NCBI Taxonomy" id="41462"/>
    <lineage>
        <taxon>Eukaryota</taxon>
        <taxon>Viridiplantae</taxon>
        <taxon>Chlorophyta</taxon>
        <taxon>core chlorophytes</taxon>
        <taxon>Trebouxiophyceae</taxon>
        <taxon>Trebouxiales</taxon>
        <taxon>Trebouxiaceae</taxon>
        <taxon>Myrmecia</taxon>
    </lineage>
</organism>
<dbReference type="PANTHER" id="PTHR20870:SF0">
    <property type="entry name" value="BARDET-BIEDL SYNDROME 1 PROTEIN"/>
    <property type="match status" value="1"/>
</dbReference>
<dbReference type="SUPFAM" id="SSF50998">
    <property type="entry name" value="Quinoprotein alcohol dehydrogenase-like"/>
    <property type="match status" value="1"/>
</dbReference>
<evidence type="ECO:0000313" key="3">
    <source>
        <dbReference type="EMBL" id="KAK9812788.1"/>
    </source>
</evidence>
<dbReference type="InterPro" id="IPR032728">
    <property type="entry name" value="BBS1_N"/>
</dbReference>
<dbReference type="Pfam" id="PF23304">
    <property type="entry name" value="GAE_BBS1"/>
    <property type="match status" value="1"/>
</dbReference>
<dbReference type="PANTHER" id="PTHR20870">
    <property type="entry name" value="BARDET-BIEDL SYNDROME 1 PROTEIN"/>
    <property type="match status" value="1"/>
</dbReference>
<reference evidence="3 4" key="1">
    <citation type="journal article" date="2024" name="Nat. Commun.">
        <title>Phylogenomics reveals the evolutionary origins of lichenization in chlorophyte algae.</title>
        <authorList>
            <person name="Puginier C."/>
            <person name="Libourel C."/>
            <person name="Otte J."/>
            <person name="Skaloud P."/>
            <person name="Haon M."/>
            <person name="Grisel S."/>
            <person name="Petersen M."/>
            <person name="Berrin J.G."/>
            <person name="Delaux P.M."/>
            <person name="Dal Grande F."/>
            <person name="Keller J."/>
        </authorList>
    </citation>
    <scope>NUCLEOTIDE SEQUENCE [LARGE SCALE GENOMIC DNA]</scope>
    <source>
        <strain evidence="3 4">SAG 2043</strain>
    </source>
</reference>
<dbReference type="GO" id="GO:0005815">
    <property type="term" value="C:microtubule organizing center"/>
    <property type="evidence" value="ECO:0007669"/>
    <property type="project" value="TreeGrafter"/>
</dbReference>
<dbReference type="EMBL" id="JALJOR010000008">
    <property type="protein sequence ID" value="KAK9812788.1"/>
    <property type="molecule type" value="Genomic_DNA"/>
</dbReference>
<feature type="domain" description="Bardet-Biedl syndrome 1 N-terminal" evidence="1">
    <location>
        <begin position="12"/>
        <end position="239"/>
    </location>
</feature>
<proteinExistence type="predicted"/>